<keyword evidence="2 4" id="KW-0521">NADP</keyword>
<dbReference type="Gene3D" id="3.40.50.720">
    <property type="entry name" value="NAD(P)-binding Rossmann-like Domain"/>
    <property type="match status" value="1"/>
</dbReference>
<dbReference type="Pfam" id="PF02558">
    <property type="entry name" value="ApbA"/>
    <property type="match status" value="1"/>
</dbReference>
<dbReference type="RefSeq" id="WP_106307187.1">
    <property type="nucleotide sequence ID" value="NZ_PVWO01000225.1"/>
</dbReference>
<dbReference type="InterPro" id="IPR008927">
    <property type="entry name" value="6-PGluconate_DH-like_C_sf"/>
</dbReference>
<gene>
    <name evidence="7" type="ORF">C7B77_16780</name>
</gene>
<dbReference type="GO" id="GO:0008677">
    <property type="term" value="F:2-dehydropantoate 2-reductase activity"/>
    <property type="evidence" value="ECO:0007669"/>
    <property type="project" value="UniProtKB-EC"/>
</dbReference>
<dbReference type="InterPro" id="IPR036291">
    <property type="entry name" value="NAD(P)-bd_dom_sf"/>
</dbReference>
<organism evidence="7 8">
    <name type="scientific">Chamaesiphon polymorphus CCALA 037</name>
    <dbReference type="NCBI Taxonomy" id="2107692"/>
    <lineage>
        <taxon>Bacteria</taxon>
        <taxon>Bacillati</taxon>
        <taxon>Cyanobacteriota</taxon>
        <taxon>Cyanophyceae</taxon>
        <taxon>Gomontiellales</taxon>
        <taxon>Chamaesiphonaceae</taxon>
        <taxon>Chamaesiphon</taxon>
    </lineage>
</organism>
<comment type="catalytic activity">
    <reaction evidence="4">
        <text>(R)-pantoate + NADP(+) = 2-dehydropantoate + NADPH + H(+)</text>
        <dbReference type="Rhea" id="RHEA:16233"/>
        <dbReference type="ChEBI" id="CHEBI:11561"/>
        <dbReference type="ChEBI" id="CHEBI:15378"/>
        <dbReference type="ChEBI" id="CHEBI:15980"/>
        <dbReference type="ChEBI" id="CHEBI:57783"/>
        <dbReference type="ChEBI" id="CHEBI:58349"/>
        <dbReference type="EC" id="1.1.1.169"/>
    </reaction>
</comment>
<dbReference type="InterPro" id="IPR013332">
    <property type="entry name" value="KPR_N"/>
</dbReference>
<keyword evidence="3 4" id="KW-0560">Oxidoreductase</keyword>
<evidence type="ECO:0000256" key="3">
    <source>
        <dbReference type="ARBA" id="ARBA00023002"/>
    </source>
</evidence>
<reference evidence="7 8" key="1">
    <citation type="submission" date="2018-03" db="EMBL/GenBank/DDBJ databases">
        <title>The ancient ancestry and fast evolution of plastids.</title>
        <authorList>
            <person name="Moore K.R."/>
            <person name="Magnabosco C."/>
            <person name="Momper L."/>
            <person name="Gold D.A."/>
            <person name="Bosak T."/>
            <person name="Fournier G.P."/>
        </authorList>
    </citation>
    <scope>NUCLEOTIDE SEQUENCE [LARGE SCALE GENOMIC DNA]</scope>
    <source>
        <strain evidence="7 8">CCALA 037</strain>
    </source>
</reference>
<comment type="caution">
    <text evidence="7">The sequence shown here is derived from an EMBL/GenBank/DDBJ whole genome shotgun (WGS) entry which is preliminary data.</text>
</comment>
<dbReference type="FunFam" id="1.10.1040.10:FF:000017">
    <property type="entry name" value="2-dehydropantoate 2-reductase"/>
    <property type="match status" value="1"/>
</dbReference>
<dbReference type="PANTHER" id="PTHR21708">
    <property type="entry name" value="PROBABLE 2-DEHYDROPANTOATE 2-REDUCTASE"/>
    <property type="match status" value="1"/>
</dbReference>
<keyword evidence="8" id="KW-1185">Reference proteome</keyword>
<dbReference type="NCBIfam" id="NF004887">
    <property type="entry name" value="PRK06249.1"/>
    <property type="match status" value="1"/>
</dbReference>
<dbReference type="UniPathway" id="UPA00028">
    <property type="reaction ID" value="UER00004"/>
</dbReference>
<evidence type="ECO:0000256" key="2">
    <source>
        <dbReference type="ARBA" id="ARBA00022857"/>
    </source>
</evidence>
<dbReference type="GO" id="GO:0015940">
    <property type="term" value="P:pantothenate biosynthetic process"/>
    <property type="evidence" value="ECO:0007669"/>
    <property type="project" value="UniProtKB-UniPathway"/>
</dbReference>
<dbReference type="InterPro" id="IPR013752">
    <property type="entry name" value="KPA_reductase"/>
</dbReference>
<evidence type="ECO:0000259" key="6">
    <source>
        <dbReference type="Pfam" id="PF08546"/>
    </source>
</evidence>
<dbReference type="EMBL" id="PVWO01000225">
    <property type="protein sequence ID" value="PSB54895.1"/>
    <property type="molecule type" value="Genomic_DNA"/>
</dbReference>
<evidence type="ECO:0000256" key="1">
    <source>
        <dbReference type="ARBA" id="ARBA00007870"/>
    </source>
</evidence>
<dbReference type="GO" id="GO:0005737">
    <property type="term" value="C:cytoplasm"/>
    <property type="evidence" value="ECO:0007669"/>
    <property type="project" value="TreeGrafter"/>
</dbReference>
<dbReference type="InterPro" id="IPR051402">
    <property type="entry name" value="KPR-Related"/>
</dbReference>
<dbReference type="Gene3D" id="1.10.1040.10">
    <property type="entry name" value="N-(1-d-carboxylethyl)-l-norvaline Dehydrogenase, domain 2"/>
    <property type="match status" value="1"/>
</dbReference>
<dbReference type="SUPFAM" id="SSF51735">
    <property type="entry name" value="NAD(P)-binding Rossmann-fold domains"/>
    <property type="match status" value="1"/>
</dbReference>
<dbReference type="Pfam" id="PF08546">
    <property type="entry name" value="ApbA_C"/>
    <property type="match status" value="1"/>
</dbReference>
<accession>A0A2T1GC01</accession>
<evidence type="ECO:0000313" key="8">
    <source>
        <dbReference type="Proteomes" id="UP000238937"/>
    </source>
</evidence>
<evidence type="ECO:0000313" key="7">
    <source>
        <dbReference type="EMBL" id="PSB54895.1"/>
    </source>
</evidence>
<evidence type="ECO:0000259" key="5">
    <source>
        <dbReference type="Pfam" id="PF02558"/>
    </source>
</evidence>
<dbReference type="Proteomes" id="UP000238937">
    <property type="component" value="Unassembled WGS sequence"/>
</dbReference>
<dbReference type="InterPro" id="IPR013328">
    <property type="entry name" value="6PGD_dom2"/>
</dbReference>
<feature type="domain" description="Ketopantoate reductase N-terminal" evidence="5">
    <location>
        <begin position="4"/>
        <end position="151"/>
    </location>
</feature>
<proteinExistence type="inferred from homology"/>
<dbReference type="OrthoDB" id="9793586at2"/>
<dbReference type="InterPro" id="IPR003710">
    <property type="entry name" value="ApbA"/>
</dbReference>
<dbReference type="AlphaFoldDB" id="A0A2T1GC01"/>
<feature type="domain" description="Ketopantoate reductase C-terminal" evidence="6">
    <location>
        <begin position="182"/>
        <end position="303"/>
    </location>
</feature>
<comment type="pathway">
    <text evidence="4">Cofactor biosynthesis; (R)-pantothenate biosynthesis; (R)-pantoate from 3-methyl-2-oxobutanoate: step 2/2.</text>
</comment>
<name>A0A2T1GC01_9CYAN</name>
<dbReference type="PANTHER" id="PTHR21708:SF26">
    <property type="entry name" value="2-DEHYDROPANTOATE 2-REDUCTASE"/>
    <property type="match status" value="1"/>
</dbReference>
<protein>
    <recommendedName>
        <fullName evidence="4">2-dehydropantoate 2-reductase</fullName>
        <ecNumber evidence="4">1.1.1.169</ecNumber>
    </recommendedName>
    <alternativeName>
        <fullName evidence="4">Ketopantoate reductase</fullName>
    </alternativeName>
</protein>
<dbReference type="NCBIfam" id="TIGR00745">
    <property type="entry name" value="apbA_panE"/>
    <property type="match status" value="1"/>
</dbReference>
<comment type="function">
    <text evidence="4">Catalyzes the NADPH-dependent reduction of ketopantoate into pantoic acid.</text>
</comment>
<keyword evidence="4" id="KW-0566">Pantothenate biosynthesis</keyword>
<sequence>MRTYAIVGTGALGGFYGAKLQRAGLDVHFLLNSDYQHVKQSGLVIESIDGDFTLPSVNAYDRAERMPACDVVVICLKTTHNRLLPNILPTLVKPNSVILVLQNGLGTEAEIAQILPHHSVVGGLCFICSNKVAPGRIHHLDYGEIKLGAYADGYQAMPITPMMAEIAADFRAADVAISPCADLLLARWQKLVWNIPYNGLSVVLDATTDRLMADPHTSALVAQLMHEVKLAAGAYDRDISEEFIHQMLAYTLKMTPYRTSMKIDYDAGKPLEIAAMFGTPLQFARDRGVELPLIGMLYQQLQFLNAATERRRENSTVDRV</sequence>
<comment type="similarity">
    <text evidence="1 4">Belongs to the ketopantoate reductase family.</text>
</comment>
<dbReference type="SUPFAM" id="SSF48179">
    <property type="entry name" value="6-phosphogluconate dehydrogenase C-terminal domain-like"/>
    <property type="match status" value="1"/>
</dbReference>
<evidence type="ECO:0000256" key="4">
    <source>
        <dbReference type="RuleBase" id="RU362068"/>
    </source>
</evidence>
<dbReference type="EC" id="1.1.1.169" evidence="4"/>